<dbReference type="Pfam" id="PF00440">
    <property type="entry name" value="TetR_N"/>
    <property type="match status" value="1"/>
</dbReference>
<dbReference type="InterPro" id="IPR009057">
    <property type="entry name" value="Homeodomain-like_sf"/>
</dbReference>
<dbReference type="Gene3D" id="1.10.357.10">
    <property type="entry name" value="Tetracycline Repressor, domain 2"/>
    <property type="match status" value="1"/>
</dbReference>
<evidence type="ECO:0000256" key="1">
    <source>
        <dbReference type="ARBA" id="ARBA00023125"/>
    </source>
</evidence>
<proteinExistence type="predicted"/>
<evidence type="ECO:0000259" key="3">
    <source>
        <dbReference type="PROSITE" id="PS50977"/>
    </source>
</evidence>
<dbReference type="EMBL" id="BAAAHQ010000038">
    <property type="protein sequence ID" value="GAA0945269.1"/>
    <property type="molecule type" value="Genomic_DNA"/>
</dbReference>
<dbReference type="Proteomes" id="UP001501578">
    <property type="component" value="Unassembled WGS sequence"/>
</dbReference>
<sequence>MTTADHGSDTRGRILTAAQRLFAERGYAATSLADIAAEVGLTKTAVAYHFHPKGKLAAELIAPAADDILRMLSTSYDTREALVEAMVTAAVRHRAVIRLLMDDLGSAEQAPPGTPGELIGHFRAEILARLTGPDPDERATVRGWALLGAVHWGVVHTMELPEDVVLEQLLKTAAAF</sequence>
<dbReference type="InterPro" id="IPR050109">
    <property type="entry name" value="HTH-type_TetR-like_transc_reg"/>
</dbReference>
<feature type="domain" description="HTH tetR-type" evidence="3">
    <location>
        <begin position="8"/>
        <end position="68"/>
    </location>
</feature>
<dbReference type="PANTHER" id="PTHR30055:SF235">
    <property type="entry name" value="TRANSCRIPTIONAL REGULATORY PROTEIN"/>
    <property type="match status" value="1"/>
</dbReference>
<dbReference type="RefSeq" id="WP_343953488.1">
    <property type="nucleotide sequence ID" value="NZ_BAAAHQ010000038.1"/>
</dbReference>
<dbReference type="PANTHER" id="PTHR30055">
    <property type="entry name" value="HTH-TYPE TRANSCRIPTIONAL REGULATOR RUTR"/>
    <property type="match status" value="1"/>
</dbReference>
<keyword evidence="1 2" id="KW-0238">DNA-binding</keyword>
<evidence type="ECO:0000313" key="4">
    <source>
        <dbReference type="EMBL" id="GAA0945269.1"/>
    </source>
</evidence>
<organism evidence="4 5">
    <name type="scientific">Nonomuraea longicatena</name>
    <dbReference type="NCBI Taxonomy" id="83682"/>
    <lineage>
        <taxon>Bacteria</taxon>
        <taxon>Bacillati</taxon>
        <taxon>Actinomycetota</taxon>
        <taxon>Actinomycetes</taxon>
        <taxon>Streptosporangiales</taxon>
        <taxon>Streptosporangiaceae</taxon>
        <taxon>Nonomuraea</taxon>
    </lineage>
</organism>
<gene>
    <name evidence="4" type="ORF">GCM10009560_60050</name>
</gene>
<feature type="DNA-binding region" description="H-T-H motif" evidence="2">
    <location>
        <begin position="31"/>
        <end position="50"/>
    </location>
</feature>
<name>A0ABP4B2V7_9ACTN</name>
<keyword evidence="5" id="KW-1185">Reference proteome</keyword>
<dbReference type="PROSITE" id="PS50977">
    <property type="entry name" value="HTH_TETR_2"/>
    <property type="match status" value="1"/>
</dbReference>
<accession>A0ABP4B2V7</accession>
<reference evidence="5" key="1">
    <citation type="journal article" date="2019" name="Int. J. Syst. Evol. Microbiol.">
        <title>The Global Catalogue of Microorganisms (GCM) 10K type strain sequencing project: providing services to taxonomists for standard genome sequencing and annotation.</title>
        <authorList>
            <consortium name="The Broad Institute Genomics Platform"/>
            <consortium name="The Broad Institute Genome Sequencing Center for Infectious Disease"/>
            <person name="Wu L."/>
            <person name="Ma J."/>
        </authorList>
    </citation>
    <scope>NUCLEOTIDE SEQUENCE [LARGE SCALE GENOMIC DNA]</scope>
    <source>
        <strain evidence="5">JCM 11136</strain>
    </source>
</reference>
<evidence type="ECO:0000313" key="5">
    <source>
        <dbReference type="Proteomes" id="UP001501578"/>
    </source>
</evidence>
<dbReference type="PRINTS" id="PR00455">
    <property type="entry name" value="HTHTETR"/>
</dbReference>
<comment type="caution">
    <text evidence="4">The sequence shown here is derived from an EMBL/GenBank/DDBJ whole genome shotgun (WGS) entry which is preliminary data.</text>
</comment>
<evidence type="ECO:0000256" key="2">
    <source>
        <dbReference type="PROSITE-ProRule" id="PRU00335"/>
    </source>
</evidence>
<protein>
    <submittedName>
        <fullName evidence="4">TetR family transcriptional regulator</fullName>
    </submittedName>
</protein>
<dbReference type="SUPFAM" id="SSF46689">
    <property type="entry name" value="Homeodomain-like"/>
    <property type="match status" value="1"/>
</dbReference>
<dbReference type="InterPro" id="IPR001647">
    <property type="entry name" value="HTH_TetR"/>
</dbReference>